<dbReference type="SUPFAM" id="SSF50475">
    <property type="entry name" value="FMN-binding split barrel"/>
    <property type="match status" value="1"/>
</dbReference>
<dbReference type="InterPro" id="IPR011576">
    <property type="entry name" value="Pyridox_Oxase_N"/>
</dbReference>
<reference evidence="3 4" key="1">
    <citation type="submission" date="2019-10" db="EMBL/GenBank/DDBJ databases">
        <title>Genome diversity of Sutterella seckii.</title>
        <authorList>
            <person name="Chaplin A.V."/>
            <person name="Sokolova S.R."/>
            <person name="Mosin K.A."/>
            <person name="Ivanova E.L."/>
            <person name="Kochetkova T.O."/>
            <person name="Goltsov A.Y."/>
            <person name="Trofimov D.Y."/>
            <person name="Efimov B.A."/>
        </authorList>
    </citation>
    <scope>NUCLEOTIDE SEQUENCE [LARGE SCALE GENOMIC DNA]</scope>
    <source>
        <strain evidence="3 4">ASD393</strain>
    </source>
</reference>
<dbReference type="RefSeq" id="WP_152157427.1">
    <property type="nucleotide sequence ID" value="NZ_WEHX01000003.1"/>
</dbReference>
<dbReference type="EMBL" id="WEHX01000003">
    <property type="protein sequence ID" value="KAB7662949.1"/>
    <property type="molecule type" value="Genomic_DNA"/>
</dbReference>
<dbReference type="PANTHER" id="PTHR34071:SF2">
    <property type="entry name" value="FLAVIN-NUCLEOTIDE-BINDING PROTEIN"/>
    <property type="match status" value="1"/>
</dbReference>
<comment type="caution">
    <text evidence="3">The sequence shown here is derived from an EMBL/GenBank/DDBJ whole genome shotgun (WGS) entry which is preliminary data.</text>
</comment>
<dbReference type="PANTHER" id="PTHR34071">
    <property type="entry name" value="5-NITROIMIDAZOLE ANTIBIOTICS RESISTANCE PROTEIN, NIMA-FAMILY-RELATED PROTEIN-RELATED"/>
    <property type="match status" value="1"/>
</dbReference>
<organism evidence="3 4">
    <name type="scientific">Sutterella seckii</name>
    <dbReference type="NCBI Taxonomy" id="1944635"/>
    <lineage>
        <taxon>Bacteria</taxon>
        <taxon>Pseudomonadati</taxon>
        <taxon>Pseudomonadota</taxon>
        <taxon>Betaproteobacteria</taxon>
        <taxon>Burkholderiales</taxon>
        <taxon>Sutterellaceae</taxon>
        <taxon>Sutterella</taxon>
    </lineage>
</organism>
<gene>
    <name evidence="3" type="ORF">GBM95_01230</name>
</gene>
<feature type="domain" description="Pyridoxamine 5'-phosphate oxidase N-terminal" evidence="2">
    <location>
        <begin position="36"/>
        <end position="142"/>
    </location>
</feature>
<proteinExistence type="predicted"/>
<accession>A0A6I1EVN8</accession>
<evidence type="ECO:0000313" key="4">
    <source>
        <dbReference type="Proteomes" id="UP000430564"/>
    </source>
</evidence>
<dbReference type="Pfam" id="PF01243">
    <property type="entry name" value="PNPOx_N"/>
    <property type="match status" value="1"/>
</dbReference>
<dbReference type="Gene3D" id="2.30.110.10">
    <property type="entry name" value="Electron Transport, Fmn-binding Protein, Chain A"/>
    <property type="match status" value="1"/>
</dbReference>
<evidence type="ECO:0000256" key="1">
    <source>
        <dbReference type="SAM" id="MobiDB-lite"/>
    </source>
</evidence>
<dbReference type="InterPro" id="IPR012349">
    <property type="entry name" value="Split_barrel_FMN-bd"/>
</dbReference>
<sequence>MLQEEHASEFLEEDGRTERPMRRRDRELSFTDTLRVIRNADYAVLSTVDEAGYPYGVPVSPVLEGEKHLYFHSTRALSRKADNMLENPKVSLCFVASQKTLPLEFTVDYASAVVAGRACLVMDEEERRHAALLICARHALEAGKEKAEAYYAEGGRAITIWRVDIESATGKSRGWDRISTGLAR</sequence>
<dbReference type="Proteomes" id="UP000430564">
    <property type="component" value="Unassembled WGS sequence"/>
</dbReference>
<evidence type="ECO:0000259" key="2">
    <source>
        <dbReference type="Pfam" id="PF01243"/>
    </source>
</evidence>
<dbReference type="AlphaFoldDB" id="A0A6I1EVN8"/>
<name>A0A6I1EVN8_9BURK</name>
<dbReference type="OrthoDB" id="9155024at2"/>
<protein>
    <recommendedName>
        <fullName evidence="2">Pyridoxamine 5'-phosphate oxidase N-terminal domain-containing protein</fullName>
    </recommendedName>
</protein>
<evidence type="ECO:0000313" key="3">
    <source>
        <dbReference type="EMBL" id="KAB7662949.1"/>
    </source>
</evidence>
<feature type="region of interest" description="Disordered" evidence="1">
    <location>
        <begin position="1"/>
        <end position="23"/>
    </location>
</feature>